<evidence type="ECO:0000256" key="1">
    <source>
        <dbReference type="ARBA" id="ARBA00006975"/>
    </source>
</evidence>
<dbReference type="Pfam" id="PF00166">
    <property type="entry name" value="Cpn10"/>
    <property type="match status" value="1"/>
</dbReference>
<dbReference type="CDD" id="cd00320">
    <property type="entry name" value="cpn10"/>
    <property type="match status" value="1"/>
</dbReference>
<dbReference type="PRINTS" id="PR00297">
    <property type="entry name" value="CHAPERONIN10"/>
</dbReference>
<dbReference type="NCBIfam" id="NF001531">
    <property type="entry name" value="PRK00364.2-2"/>
    <property type="match status" value="1"/>
</dbReference>
<dbReference type="SMART" id="SM00883">
    <property type="entry name" value="Cpn10"/>
    <property type="match status" value="1"/>
</dbReference>
<dbReference type="HAMAP" id="MF_00580">
    <property type="entry name" value="CH10"/>
    <property type="match status" value="1"/>
</dbReference>
<protein>
    <recommendedName>
        <fullName evidence="3">Co-chaperonin GroES</fullName>
    </recommendedName>
    <alternativeName>
        <fullName evidence="3">10 kDa chaperonin</fullName>
    </alternativeName>
    <alternativeName>
        <fullName evidence="3">Chaperonin-10</fullName>
        <shortName evidence="3">Cpn10</shortName>
    </alternativeName>
</protein>
<dbReference type="PANTHER" id="PTHR10772">
    <property type="entry name" value="10 KDA HEAT SHOCK PROTEIN"/>
    <property type="match status" value="1"/>
</dbReference>
<proteinExistence type="inferred from homology"/>
<dbReference type="Gene3D" id="2.30.33.40">
    <property type="entry name" value="GroES chaperonin"/>
    <property type="match status" value="1"/>
</dbReference>
<dbReference type="InterPro" id="IPR011032">
    <property type="entry name" value="GroES-like_sf"/>
</dbReference>
<comment type="function">
    <text evidence="3 4">Together with the chaperonin GroEL, plays an essential role in assisting protein folding. The GroEL-GroES system forms a nano-cage that allows encapsulation of the non-native substrate proteins and provides a physical environment optimized to promote and accelerate protein folding. GroES binds to the apical surface of the GroEL ring, thereby capping the opening of the GroEL channel.</text>
</comment>
<accession>A0A1F7HJK9</accession>
<keyword evidence="2 3" id="KW-0143">Chaperone</keyword>
<organism evidence="5 6">
    <name type="scientific">Candidatus Roizmanbacteria bacterium RIFCSPHIGHO2_12_FULL_33_9</name>
    <dbReference type="NCBI Taxonomy" id="1802045"/>
    <lineage>
        <taxon>Bacteria</taxon>
        <taxon>Candidatus Roizmaniibacteriota</taxon>
    </lineage>
</organism>
<dbReference type="Proteomes" id="UP000177199">
    <property type="component" value="Unassembled WGS sequence"/>
</dbReference>
<dbReference type="EMBL" id="MFZV01000035">
    <property type="protein sequence ID" value="OGK30952.1"/>
    <property type="molecule type" value="Genomic_DNA"/>
</dbReference>
<dbReference type="GO" id="GO:0051082">
    <property type="term" value="F:unfolded protein binding"/>
    <property type="evidence" value="ECO:0007669"/>
    <property type="project" value="TreeGrafter"/>
</dbReference>
<evidence type="ECO:0000256" key="4">
    <source>
        <dbReference type="RuleBase" id="RU000535"/>
    </source>
</evidence>
<dbReference type="PANTHER" id="PTHR10772:SF58">
    <property type="entry name" value="CO-CHAPERONIN GROES"/>
    <property type="match status" value="1"/>
</dbReference>
<dbReference type="GO" id="GO:0044183">
    <property type="term" value="F:protein folding chaperone"/>
    <property type="evidence" value="ECO:0007669"/>
    <property type="project" value="InterPro"/>
</dbReference>
<dbReference type="AlphaFoldDB" id="A0A1F7HJK9"/>
<dbReference type="FunFam" id="2.30.33.40:FF:000001">
    <property type="entry name" value="10 kDa chaperonin"/>
    <property type="match status" value="1"/>
</dbReference>
<reference evidence="5 6" key="1">
    <citation type="journal article" date="2016" name="Nat. Commun.">
        <title>Thousands of microbial genomes shed light on interconnected biogeochemical processes in an aquifer system.</title>
        <authorList>
            <person name="Anantharaman K."/>
            <person name="Brown C.T."/>
            <person name="Hug L.A."/>
            <person name="Sharon I."/>
            <person name="Castelle C.J."/>
            <person name="Probst A.J."/>
            <person name="Thomas B.C."/>
            <person name="Singh A."/>
            <person name="Wilkins M.J."/>
            <person name="Karaoz U."/>
            <person name="Brodie E.L."/>
            <person name="Williams K.H."/>
            <person name="Hubbard S.S."/>
            <person name="Banfield J.F."/>
        </authorList>
    </citation>
    <scope>NUCLEOTIDE SEQUENCE [LARGE SCALE GENOMIC DNA]</scope>
</reference>
<gene>
    <name evidence="3" type="primary">groES</name>
    <name evidence="3" type="synonym">groS</name>
    <name evidence="5" type="ORF">A3F29_04820</name>
</gene>
<dbReference type="GO" id="GO:0005524">
    <property type="term" value="F:ATP binding"/>
    <property type="evidence" value="ECO:0007669"/>
    <property type="project" value="InterPro"/>
</dbReference>
<evidence type="ECO:0000313" key="6">
    <source>
        <dbReference type="Proteomes" id="UP000177199"/>
    </source>
</evidence>
<name>A0A1F7HJK9_9BACT</name>
<evidence type="ECO:0000256" key="2">
    <source>
        <dbReference type="ARBA" id="ARBA00023186"/>
    </source>
</evidence>
<sequence length="111" mass="12293">MAKSNIKPLFDYVLIKPLEEEAKTASGIVLPDSAKEKPQVGEVMEVGPGKECCGDDEDKDSCECMVVKKGQKVLYKKWGGNEVKVGMKEWLLIEQKDIMAVVEGKTLNSNF</sequence>
<evidence type="ECO:0000313" key="5">
    <source>
        <dbReference type="EMBL" id="OGK30952.1"/>
    </source>
</evidence>
<dbReference type="InterPro" id="IPR020818">
    <property type="entry name" value="Chaperonin_GroES"/>
</dbReference>
<dbReference type="GO" id="GO:0046872">
    <property type="term" value="F:metal ion binding"/>
    <property type="evidence" value="ECO:0007669"/>
    <property type="project" value="TreeGrafter"/>
</dbReference>
<evidence type="ECO:0000256" key="3">
    <source>
        <dbReference type="HAMAP-Rule" id="MF_00580"/>
    </source>
</evidence>
<dbReference type="GO" id="GO:0051087">
    <property type="term" value="F:protein-folding chaperone binding"/>
    <property type="evidence" value="ECO:0007669"/>
    <property type="project" value="TreeGrafter"/>
</dbReference>
<dbReference type="SUPFAM" id="SSF50129">
    <property type="entry name" value="GroES-like"/>
    <property type="match status" value="1"/>
</dbReference>
<comment type="subunit">
    <text evidence="3">Heptamer of 7 subunits arranged in a ring. Interacts with the chaperonin GroEL.</text>
</comment>
<dbReference type="GO" id="GO:0005737">
    <property type="term" value="C:cytoplasm"/>
    <property type="evidence" value="ECO:0007669"/>
    <property type="project" value="UniProtKB-SubCell"/>
</dbReference>
<comment type="subcellular location">
    <subcellularLocation>
        <location evidence="3">Cytoplasm</location>
    </subcellularLocation>
</comment>
<comment type="caution">
    <text evidence="5">The sequence shown here is derived from an EMBL/GenBank/DDBJ whole genome shotgun (WGS) entry which is preliminary data.</text>
</comment>
<dbReference type="InterPro" id="IPR037124">
    <property type="entry name" value="Chaperonin_GroES_sf"/>
</dbReference>
<keyword evidence="3" id="KW-0963">Cytoplasm</keyword>
<comment type="similarity">
    <text evidence="1 3 4">Belongs to the GroES chaperonin family.</text>
</comment>